<dbReference type="EMBL" id="QHJQ01000001">
    <property type="protein sequence ID" value="PXA05549.1"/>
    <property type="molecule type" value="Genomic_DNA"/>
</dbReference>
<keyword evidence="1" id="KW-0472">Membrane</keyword>
<dbReference type="Pfam" id="PF03781">
    <property type="entry name" value="FGE-sulfatase"/>
    <property type="match status" value="1"/>
</dbReference>
<feature type="transmembrane region" description="Helical" evidence="1">
    <location>
        <begin position="21"/>
        <end position="42"/>
    </location>
</feature>
<dbReference type="Gene3D" id="3.90.1580.10">
    <property type="entry name" value="paralog of FGE (formylglycine-generating enzyme)"/>
    <property type="match status" value="1"/>
</dbReference>
<reference evidence="3 4" key="1">
    <citation type="submission" date="2018-05" db="EMBL/GenBank/DDBJ databases">
        <title>Coraliomargarita sinensis sp. nov., isolated from a marine solar saltern.</title>
        <authorList>
            <person name="Zhou L.Y."/>
        </authorList>
    </citation>
    <scope>NUCLEOTIDE SEQUENCE [LARGE SCALE GENOMIC DNA]</scope>
    <source>
        <strain evidence="3 4">WN38</strain>
    </source>
</reference>
<evidence type="ECO:0000259" key="2">
    <source>
        <dbReference type="Pfam" id="PF03781"/>
    </source>
</evidence>
<keyword evidence="1" id="KW-1133">Transmembrane helix</keyword>
<dbReference type="InterPro" id="IPR051043">
    <property type="entry name" value="Sulfatase_Mod_Factor_Kinase"/>
</dbReference>
<dbReference type="PANTHER" id="PTHR23150">
    <property type="entry name" value="SULFATASE MODIFYING FACTOR 1, 2"/>
    <property type="match status" value="1"/>
</dbReference>
<dbReference type="AlphaFoldDB" id="A0A317ZNW3"/>
<dbReference type="InParanoid" id="A0A317ZNW3"/>
<dbReference type="Proteomes" id="UP000247099">
    <property type="component" value="Unassembled WGS sequence"/>
</dbReference>
<comment type="caution">
    <text evidence="3">The sequence shown here is derived from an EMBL/GenBank/DDBJ whole genome shotgun (WGS) entry which is preliminary data.</text>
</comment>
<protein>
    <recommendedName>
        <fullName evidence="2">Sulfatase-modifying factor enzyme-like domain-containing protein</fullName>
    </recommendedName>
</protein>
<gene>
    <name evidence="3" type="ORF">DDZ13_01365</name>
</gene>
<dbReference type="SUPFAM" id="SSF56436">
    <property type="entry name" value="C-type lectin-like"/>
    <property type="match status" value="1"/>
</dbReference>
<dbReference type="InterPro" id="IPR016187">
    <property type="entry name" value="CTDL_fold"/>
</dbReference>
<sequence>MAIFKKKHRPRLPHESSPFKKFLLTFLVFALAVLVLGGAWFLSKMGPRDVDYREIAQTEEVPEDLLALKEESIELEAKFEEFMALREAEPQDIELIRKARDLQKAYLEGVGGVDADAARRLRDLTVRYENLAAADLQERSVQLETEAESLAQEKNYEAARTKYREAYALQDKINQDFPQSNAYNVGRATALERQASYLTAEPLLQNSLKLESEAEEFIAEENWEQAEEKLARAIAIQDQLNREFRGTNQASVARLERLRVKLVGIRSGQSHVEIEKLAALGDLRKSEGKNLEAAKLYLEAARLQRRLNEAFRDSPYASSELVAEYQRKAETAQSFKLGRAVERNHNRLKDLLSKRQTFEATEVIVELRQDIQQMREAYPRSSLNDEELELKVRYLNLVQSDLGFIQDRVYQALLPIPEEDEWRILKTEVPQALFSMIMGTNPSRNRGDVKPVDSVSWIEAKQFCERLSWIMGKPVRLPTENEFRAALGRLRYVVLEEHVWSLSNSNSTSQPIGTKEPFASGCHDLLGNVSEWLESVDRFETEDARHIGGHALDRLETIFTVPIREAPREERNRMTGFRVVMQVK</sequence>
<dbReference type="InterPro" id="IPR005532">
    <property type="entry name" value="SUMF_dom"/>
</dbReference>
<dbReference type="RefSeq" id="WP_110129628.1">
    <property type="nucleotide sequence ID" value="NZ_QHJQ01000001.1"/>
</dbReference>
<accession>A0A317ZNW3</accession>
<name>A0A317ZNW3_9BACT</name>
<evidence type="ECO:0000313" key="4">
    <source>
        <dbReference type="Proteomes" id="UP000247099"/>
    </source>
</evidence>
<dbReference type="PANTHER" id="PTHR23150:SF19">
    <property type="entry name" value="FORMYLGLYCINE-GENERATING ENZYME"/>
    <property type="match status" value="1"/>
</dbReference>
<dbReference type="OrthoDB" id="183261at2"/>
<dbReference type="GO" id="GO:0120147">
    <property type="term" value="F:formylglycine-generating oxidase activity"/>
    <property type="evidence" value="ECO:0007669"/>
    <property type="project" value="TreeGrafter"/>
</dbReference>
<keyword evidence="4" id="KW-1185">Reference proteome</keyword>
<evidence type="ECO:0000313" key="3">
    <source>
        <dbReference type="EMBL" id="PXA05549.1"/>
    </source>
</evidence>
<proteinExistence type="predicted"/>
<keyword evidence="1" id="KW-0812">Transmembrane</keyword>
<feature type="domain" description="Sulfatase-modifying factor enzyme-like" evidence="2">
    <location>
        <begin position="428"/>
        <end position="538"/>
    </location>
</feature>
<organism evidence="3 4">
    <name type="scientific">Coraliomargarita sinensis</name>
    <dbReference type="NCBI Taxonomy" id="2174842"/>
    <lineage>
        <taxon>Bacteria</taxon>
        <taxon>Pseudomonadati</taxon>
        <taxon>Verrucomicrobiota</taxon>
        <taxon>Opitutia</taxon>
        <taxon>Puniceicoccales</taxon>
        <taxon>Coraliomargaritaceae</taxon>
        <taxon>Coraliomargarita</taxon>
    </lineage>
</organism>
<dbReference type="InterPro" id="IPR042095">
    <property type="entry name" value="SUMF_sf"/>
</dbReference>
<evidence type="ECO:0000256" key="1">
    <source>
        <dbReference type="SAM" id="Phobius"/>
    </source>
</evidence>